<dbReference type="InterPro" id="IPR044992">
    <property type="entry name" value="ChyE-like"/>
</dbReference>
<dbReference type="PANTHER" id="PTHR42695:SF5">
    <property type="entry name" value="GLUTAMINE AMIDOTRANSFERASE YLR126C-RELATED"/>
    <property type="match status" value="1"/>
</dbReference>
<keyword evidence="3" id="KW-1185">Reference proteome</keyword>
<name>I8TBF9_9GAMM</name>
<feature type="domain" description="Glutamine amidotransferase" evidence="1">
    <location>
        <begin position="17"/>
        <end position="180"/>
    </location>
</feature>
<dbReference type="GO" id="GO:0016740">
    <property type="term" value="F:transferase activity"/>
    <property type="evidence" value="ECO:0007669"/>
    <property type="project" value="UniProtKB-KW"/>
</dbReference>
<evidence type="ECO:0000259" key="1">
    <source>
        <dbReference type="Pfam" id="PF00117"/>
    </source>
</evidence>
<dbReference type="STRING" id="1172194.WQQ_12970"/>
<dbReference type="RefSeq" id="WP_007184251.1">
    <property type="nucleotide sequence ID" value="NZ_AKGD01000001.1"/>
</dbReference>
<dbReference type="GO" id="GO:0005829">
    <property type="term" value="C:cytosol"/>
    <property type="evidence" value="ECO:0007669"/>
    <property type="project" value="TreeGrafter"/>
</dbReference>
<dbReference type="InterPro" id="IPR017926">
    <property type="entry name" value="GATASE"/>
</dbReference>
<dbReference type="Gene3D" id="3.40.50.880">
    <property type="match status" value="1"/>
</dbReference>
<reference evidence="2 3" key="1">
    <citation type="journal article" date="2012" name="J. Bacteriol.">
        <title>Genome Sequence of n-Alkane-Degrading Hydrocarboniphaga effusa Strain AP103T (ATCC BAA-332T).</title>
        <authorList>
            <person name="Chang H.K."/>
            <person name="Zylstra G.J."/>
            <person name="Chae J.C."/>
        </authorList>
    </citation>
    <scope>NUCLEOTIDE SEQUENCE [LARGE SCALE GENOMIC DNA]</scope>
    <source>
        <strain evidence="2 3">AP103</strain>
    </source>
</reference>
<dbReference type="PATRIC" id="fig|1172194.4.peg.1247"/>
<organism evidence="2 3">
    <name type="scientific">Hydrocarboniphaga effusa AP103</name>
    <dbReference type="NCBI Taxonomy" id="1172194"/>
    <lineage>
        <taxon>Bacteria</taxon>
        <taxon>Pseudomonadati</taxon>
        <taxon>Pseudomonadota</taxon>
        <taxon>Gammaproteobacteria</taxon>
        <taxon>Nevskiales</taxon>
        <taxon>Nevskiaceae</taxon>
        <taxon>Hydrocarboniphaga</taxon>
    </lineage>
</organism>
<proteinExistence type="predicted"/>
<dbReference type="FunFam" id="3.40.50.880:FF:000033">
    <property type="entry name" value="Glutamine amidotransferase class-I"/>
    <property type="match status" value="1"/>
</dbReference>
<keyword evidence="2" id="KW-0808">Transferase</keyword>
<keyword evidence="2" id="KW-0315">Glutamine amidotransferase</keyword>
<dbReference type="InterPro" id="IPR029062">
    <property type="entry name" value="Class_I_gatase-like"/>
</dbReference>
<dbReference type="PANTHER" id="PTHR42695">
    <property type="entry name" value="GLUTAMINE AMIDOTRANSFERASE YLR126C-RELATED"/>
    <property type="match status" value="1"/>
</dbReference>
<dbReference type="AlphaFoldDB" id="I8TBF9"/>
<dbReference type="Proteomes" id="UP000003704">
    <property type="component" value="Unassembled WGS sequence"/>
</dbReference>
<accession>I8TBF9</accession>
<dbReference type="OrthoDB" id="9813383at2"/>
<gene>
    <name evidence="2" type="ORF">WQQ_12970</name>
</gene>
<protein>
    <submittedName>
        <fullName evidence="2">Glutamine amidotransferase class-I</fullName>
    </submittedName>
</protein>
<dbReference type="PROSITE" id="PS51273">
    <property type="entry name" value="GATASE_TYPE_1"/>
    <property type="match status" value="1"/>
</dbReference>
<dbReference type="Pfam" id="PF00117">
    <property type="entry name" value="GATase"/>
    <property type="match status" value="1"/>
</dbReference>
<evidence type="ECO:0000313" key="3">
    <source>
        <dbReference type="Proteomes" id="UP000003704"/>
    </source>
</evidence>
<dbReference type="SUPFAM" id="SSF52317">
    <property type="entry name" value="Class I glutamine amidotransferase-like"/>
    <property type="match status" value="1"/>
</dbReference>
<comment type="caution">
    <text evidence="2">The sequence shown here is derived from an EMBL/GenBank/DDBJ whole genome shotgun (WGS) entry which is preliminary data.</text>
</comment>
<sequence length="228" mass="24963">MKAHILQHVAFEGPGSIASWLRQRDARVSTTPFFESSARLPQPNDVDLLVVMGGPMSVNDEAALPWLVDEKRFVRAMLQAGKPVVGICLGAQLIANALGARVYPGPRREIGWLDIEGAAVDAPLLSLPPRERVFHWHGETFDLPGGATRLASSAGCRNQAFQWGERAIGLQFHLESTPQTVNAIVEHCRDELVPDIDVQSEPVILAEPVASYARINALMGRVLDYVTR</sequence>
<dbReference type="CDD" id="cd01741">
    <property type="entry name" value="GATase1_1"/>
    <property type="match status" value="1"/>
</dbReference>
<dbReference type="EMBL" id="AKGD01000001">
    <property type="protein sequence ID" value="EIT71160.1"/>
    <property type="molecule type" value="Genomic_DNA"/>
</dbReference>
<evidence type="ECO:0000313" key="2">
    <source>
        <dbReference type="EMBL" id="EIT71160.1"/>
    </source>
</evidence>